<keyword evidence="9" id="KW-1185">Reference proteome</keyword>
<dbReference type="EMBL" id="JRMP02000007">
    <property type="protein sequence ID" value="TLD94423.1"/>
    <property type="molecule type" value="Genomic_DNA"/>
</dbReference>
<dbReference type="InterPro" id="IPR051169">
    <property type="entry name" value="NADH-Q_oxidoreductase"/>
</dbReference>
<dbReference type="PANTHER" id="PTHR42913:SF3">
    <property type="entry name" value="64 KDA MITOCHONDRIAL NADH DEHYDROGENASE (EUROFUNG)"/>
    <property type="match status" value="1"/>
</dbReference>
<reference evidence="8 9" key="1">
    <citation type="journal article" date="2014" name="Genome Announc.">
        <title>Draft genome sequences of eight enterohepatic helicobacter species isolated from both laboratory and wild rodents.</title>
        <authorList>
            <person name="Sheh A."/>
            <person name="Shen Z."/>
            <person name="Fox J.G."/>
        </authorList>
    </citation>
    <scope>NUCLEOTIDE SEQUENCE [LARGE SCALE GENOMIC DNA]</scope>
    <source>
        <strain evidence="8 9">MIT 97-6194</strain>
    </source>
</reference>
<sequence length="405" mass="45252">MENKKKILIIGGGYGGLRTAITLQENLKDNEADVTLISKHDYHYQTTLLHKVAIGTLSGRKARIYFRKILNPRKIHFIKDKIKSFNIEQKYVTGNGGKYHYDYLVIALGFRPDDFNIKGVKEYAHKLSSLNAALKLDKNIENKFKEYCHTLDKNDLSVIVCGTGFTGIEFAAELGSRLDELCLISGIDRSLPRVTCIGRSDRILPMFSEKGSKLAQKKLEQFGVEVINGASVDECCENGVHITYKNGETRFIEGNTILWSTGVKGNDSVAKSSLENVKGRIKVDAYLRYPKDSSIYVVGDCAIATSRDVIHAPTAQLSAQMGDYVARSLIKILRGESQNEVFKFKHRGTVCSIGHTDGVGVIYNNELSGEMAAFLKNFIENKWLFGIGGLHLVFKNGQFRYRTSN</sequence>
<organism evidence="8 9">
    <name type="scientific">Helicobacter saguini</name>
    <dbReference type="NCBI Taxonomy" id="1548018"/>
    <lineage>
        <taxon>Bacteria</taxon>
        <taxon>Pseudomonadati</taxon>
        <taxon>Campylobacterota</taxon>
        <taxon>Epsilonproteobacteria</taxon>
        <taxon>Campylobacterales</taxon>
        <taxon>Helicobacteraceae</taxon>
        <taxon>Helicobacter</taxon>
    </lineage>
</organism>
<keyword evidence="3" id="KW-0285">Flavoprotein</keyword>
<reference evidence="8" key="3">
    <citation type="submission" date="2018-04" db="EMBL/GenBank/DDBJ databases">
        <authorList>
            <person name="Sheh A."/>
            <person name="Shen Z."/>
            <person name="Mannion A.J."/>
            <person name="Fox J.G."/>
        </authorList>
    </citation>
    <scope>NUCLEOTIDE SEQUENCE</scope>
    <source>
        <strain evidence="8">MIT 97-6194</strain>
    </source>
</reference>
<name>A0A347VRM0_9HELI</name>
<dbReference type="InterPro" id="IPR023753">
    <property type="entry name" value="FAD/NAD-binding_dom"/>
</dbReference>
<proteinExistence type="inferred from homology"/>
<feature type="domain" description="FAD/NAD(P)-binding" evidence="6">
    <location>
        <begin position="6"/>
        <end position="316"/>
    </location>
</feature>
<comment type="cofactor">
    <cofactor evidence="1">
        <name>FAD</name>
        <dbReference type="ChEBI" id="CHEBI:57692"/>
    </cofactor>
</comment>
<comment type="caution">
    <text evidence="8">The sequence shown here is derived from an EMBL/GenBank/DDBJ whole genome shotgun (WGS) entry which is preliminary data.</text>
</comment>
<dbReference type="GO" id="GO:0019646">
    <property type="term" value="P:aerobic electron transport chain"/>
    <property type="evidence" value="ECO:0007669"/>
    <property type="project" value="TreeGrafter"/>
</dbReference>
<evidence type="ECO:0000256" key="4">
    <source>
        <dbReference type="ARBA" id="ARBA00022827"/>
    </source>
</evidence>
<reference evidence="7 10" key="4">
    <citation type="submission" date="2019-12" db="EMBL/GenBank/DDBJ databases">
        <title>Multi-Generational Helicobacter saguini Isolates.</title>
        <authorList>
            <person name="Mannion A."/>
            <person name="Shen Z."/>
            <person name="Fox J.G."/>
        </authorList>
    </citation>
    <scope>NUCLEOTIDE SEQUENCE [LARGE SCALE GENOMIC DNA]</scope>
    <source>
        <strain evidence="7">16-048</strain>
        <strain evidence="10">16-048 (F4)</strain>
    </source>
</reference>
<evidence type="ECO:0000313" key="7">
    <source>
        <dbReference type="EMBL" id="MWV68827.1"/>
    </source>
</evidence>
<evidence type="ECO:0000259" key="6">
    <source>
        <dbReference type="Pfam" id="PF07992"/>
    </source>
</evidence>
<keyword evidence="5" id="KW-0560">Oxidoreductase</keyword>
<dbReference type="EMBL" id="QBIU01000001">
    <property type="protein sequence ID" value="MWV68827.1"/>
    <property type="molecule type" value="Genomic_DNA"/>
</dbReference>
<dbReference type="PRINTS" id="PR00368">
    <property type="entry name" value="FADPNR"/>
</dbReference>
<accession>A0A347VRM0</accession>
<dbReference type="STRING" id="1548018.LS64_05570"/>
<dbReference type="InterPro" id="IPR036188">
    <property type="entry name" value="FAD/NAD-bd_sf"/>
</dbReference>
<dbReference type="PRINTS" id="PR00411">
    <property type="entry name" value="PNDRDTASEI"/>
</dbReference>
<keyword evidence="4" id="KW-0274">FAD</keyword>
<dbReference type="Proteomes" id="UP000029714">
    <property type="component" value="Unassembled WGS sequence"/>
</dbReference>
<evidence type="ECO:0000313" key="9">
    <source>
        <dbReference type="Proteomes" id="UP000029714"/>
    </source>
</evidence>
<dbReference type="RefSeq" id="WP_034571464.1">
    <property type="nucleotide sequence ID" value="NZ_JRMP02000007.1"/>
</dbReference>
<dbReference type="SUPFAM" id="SSF51905">
    <property type="entry name" value="FAD/NAD(P)-binding domain"/>
    <property type="match status" value="1"/>
</dbReference>
<reference evidence="8 9" key="2">
    <citation type="journal article" date="2016" name="Infect. Immun.">
        <title>Helicobacter saguini, a Novel Helicobacter Isolated from Cotton-Top Tamarins with Ulcerative Colitis, Has Proinflammatory Properties and Induces Typhlocolitis and Dysplasia in Gnotobiotic IL-10-/- Mice.</title>
        <authorList>
            <person name="Shen Z."/>
            <person name="Mannion A."/>
            <person name="Whary M.T."/>
            <person name="Muthupalani S."/>
            <person name="Sheh A."/>
            <person name="Feng Y."/>
            <person name="Gong G."/>
            <person name="Vandamme P."/>
            <person name="Holcombe H.R."/>
            <person name="Paster B.J."/>
            <person name="Fox J.G."/>
        </authorList>
    </citation>
    <scope>NUCLEOTIDE SEQUENCE [LARGE SCALE GENOMIC DNA]</scope>
    <source>
        <strain evidence="8 9">MIT 97-6194</strain>
    </source>
</reference>
<evidence type="ECO:0000256" key="5">
    <source>
        <dbReference type="ARBA" id="ARBA00023002"/>
    </source>
</evidence>
<evidence type="ECO:0000256" key="3">
    <source>
        <dbReference type="ARBA" id="ARBA00022630"/>
    </source>
</evidence>
<dbReference type="Proteomes" id="UP000477070">
    <property type="component" value="Unassembled WGS sequence"/>
</dbReference>
<dbReference type="OrthoDB" id="9781621at2"/>
<dbReference type="PANTHER" id="PTHR42913">
    <property type="entry name" value="APOPTOSIS-INDUCING FACTOR 1"/>
    <property type="match status" value="1"/>
</dbReference>
<evidence type="ECO:0000256" key="1">
    <source>
        <dbReference type="ARBA" id="ARBA00001974"/>
    </source>
</evidence>
<dbReference type="Gene3D" id="3.50.50.100">
    <property type="match status" value="1"/>
</dbReference>
<evidence type="ECO:0000313" key="10">
    <source>
        <dbReference type="Proteomes" id="UP000477070"/>
    </source>
</evidence>
<evidence type="ECO:0000256" key="2">
    <source>
        <dbReference type="ARBA" id="ARBA00005272"/>
    </source>
</evidence>
<dbReference type="Pfam" id="PF07992">
    <property type="entry name" value="Pyr_redox_2"/>
    <property type="match status" value="1"/>
</dbReference>
<comment type="similarity">
    <text evidence="2">Belongs to the NADH dehydrogenase family.</text>
</comment>
<gene>
    <name evidence="7" type="ORF">DCO61_01995</name>
    <name evidence="8" type="ORF">LS64_005700</name>
</gene>
<dbReference type="GO" id="GO:0003955">
    <property type="term" value="F:NAD(P)H dehydrogenase (quinone) activity"/>
    <property type="evidence" value="ECO:0007669"/>
    <property type="project" value="TreeGrafter"/>
</dbReference>
<protein>
    <submittedName>
        <fullName evidence="8">NAD(P)/FAD-dependent oxidoreductase</fullName>
    </submittedName>
</protein>
<dbReference type="AlphaFoldDB" id="A0A347VRM0"/>
<evidence type="ECO:0000313" key="8">
    <source>
        <dbReference type="EMBL" id="TLD94423.1"/>
    </source>
</evidence>